<protein>
    <submittedName>
        <fullName evidence="2">Uncharacterized protein</fullName>
    </submittedName>
</protein>
<accession>A0AAV2SGF2</accession>
<dbReference type="Proteomes" id="UP001497623">
    <property type="component" value="Unassembled WGS sequence"/>
</dbReference>
<dbReference type="AlphaFoldDB" id="A0AAV2SGF2"/>
<sequence>MIRPTVLALICILIAAELYTIEAQHQQIYKKDKENKGKGKKKVCTYNKTTYKPDETILEDEGLCVALVCRKGGKKEKQRKKEGKGKKKVTIVPEAIPDCFPTTCMPMPCGNGRCILPPDEGPLQS</sequence>
<evidence type="ECO:0000313" key="3">
    <source>
        <dbReference type="Proteomes" id="UP001497623"/>
    </source>
</evidence>
<organism evidence="2 3">
    <name type="scientific">Meganyctiphanes norvegica</name>
    <name type="common">Northern krill</name>
    <name type="synonym">Thysanopoda norvegica</name>
    <dbReference type="NCBI Taxonomy" id="48144"/>
    <lineage>
        <taxon>Eukaryota</taxon>
        <taxon>Metazoa</taxon>
        <taxon>Ecdysozoa</taxon>
        <taxon>Arthropoda</taxon>
        <taxon>Crustacea</taxon>
        <taxon>Multicrustacea</taxon>
        <taxon>Malacostraca</taxon>
        <taxon>Eumalacostraca</taxon>
        <taxon>Eucarida</taxon>
        <taxon>Euphausiacea</taxon>
        <taxon>Euphausiidae</taxon>
        <taxon>Meganyctiphanes</taxon>
    </lineage>
</organism>
<name>A0AAV2SGF2_MEGNR</name>
<gene>
    <name evidence="2" type="ORF">MNOR_LOCUS36442</name>
</gene>
<evidence type="ECO:0000313" key="2">
    <source>
        <dbReference type="EMBL" id="CAL4190095.1"/>
    </source>
</evidence>
<evidence type="ECO:0000256" key="1">
    <source>
        <dbReference type="SAM" id="SignalP"/>
    </source>
</evidence>
<dbReference type="EMBL" id="CAXKWB010066506">
    <property type="protein sequence ID" value="CAL4190095.1"/>
    <property type="molecule type" value="Genomic_DNA"/>
</dbReference>
<proteinExistence type="predicted"/>
<feature type="chain" id="PRO_5043517144" evidence="1">
    <location>
        <begin position="24"/>
        <end position="125"/>
    </location>
</feature>
<feature type="non-terminal residue" evidence="2">
    <location>
        <position position="125"/>
    </location>
</feature>
<keyword evidence="3" id="KW-1185">Reference proteome</keyword>
<feature type="signal peptide" evidence="1">
    <location>
        <begin position="1"/>
        <end position="23"/>
    </location>
</feature>
<keyword evidence="1" id="KW-0732">Signal</keyword>
<reference evidence="2 3" key="1">
    <citation type="submission" date="2024-05" db="EMBL/GenBank/DDBJ databases">
        <authorList>
            <person name="Wallberg A."/>
        </authorList>
    </citation>
    <scope>NUCLEOTIDE SEQUENCE [LARGE SCALE GENOMIC DNA]</scope>
</reference>
<comment type="caution">
    <text evidence="2">The sequence shown here is derived from an EMBL/GenBank/DDBJ whole genome shotgun (WGS) entry which is preliminary data.</text>
</comment>